<dbReference type="Gene3D" id="4.10.1000.10">
    <property type="entry name" value="Zinc finger, CCCH-type"/>
    <property type="match status" value="1"/>
</dbReference>
<dbReference type="InterPro" id="IPR052650">
    <property type="entry name" value="Zinc_finger_CCCH"/>
</dbReference>
<feature type="zinc finger region" description="C3H1-type" evidence="4">
    <location>
        <begin position="132"/>
        <end position="159"/>
    </location>
</feature>
<dbReference type="SMART" id="SM00356">
    <property type="entry name" value="ZnF_C3H1"/>
    <property type="match status" value="1"/>
</dbReference>
<dbReference type="GO" id="GO:0008270">
    <property type="term" value="F:zinc ion binding"/>
    <property type="evidence" value="ECO:0007669"/>
    <property type="project" value="UniProtKB-KW"/>
</dbReference>
<feature type="compositionally biased region" description="Polar residues" evidence="5">
    <location>
        <begin position="561"/>
        <end position="572"/>
    </location>
</feature>
<reference evidence="7 8" key="1">
    <citation type="submission" date="2024-11" db="EMBL/GenBank/DDBJ databases">
        <title>Chromosome-level genome assembly of Eucalyptus globulus Labill. provides insights into its genome evolution.</title>
        <authorList>
            <person name="Li X."/>
        </authorList>
    </citation>
    <scope>NUCLEOTIDE SEQUENCE [LARGE SCALE GENOMIC DNA]</scope>
    <source>
        <strain evidence="7">CL2024</strain>
        <tissue evidence="7">Fresh tender leaves</tissue>
    </source>
</reference>
<dbReference type="PROSITE" id="PS50103">
    <property type="entry name" value="ZF_C3H1"/>
    <property type="match status" value="1"/>
</dbReference>
<evidence type="ECO:0000313" key="8">
    <source>
        <dbReference type="Proteomes" id="UP001634007"/>
    </source>
</evidence>
<dbReference type="PANTHER" id="PTHR36886">
    <property type="entry name" value="PROTEIN FRIGIDA-ESSENTIAL 1"/>
    <property type="match status" value="1"/>
</dbReference>
<dbReference type="SUPFAM" id="SSF90229">
    <property type="entry name" value="CCCH zinc finger"/>
    <property type="match status" value="1"/>
</dbReference>
<feature type="compositionally biased region" description="Basic and acidic residues" evidence="5">
    <location>
        <begin position="533"/>
        <end position="542"/>
    </location>
</feature>
<keyword evidence="3 4" id="KW-0862">Zinc</keyword>
<feature type="compositionally biased region" description="Basic and acidic residues" evidence="5">
    <location>
        <begin position="573"/>
        <end position="589"/>
    </location>
</feature>
<dbReference type="PANTHER" id="PTHR36886:SF3">
    <property type="entry name" value="PROTEIN FRIGIDA-ESSENTIAL 1"/>
    <property type="match status" value="1"/>
</dbReference>
<name>A0ABD3KM48_EUCGL</name>
<protein>
    <recommendedName>
        <fullName evidence="6">C3H1-type domain-containing protein</fullName>
    </recommendedName>
</protein>
<proteinExistence type="predicted"/>
<dbReference type="EMBL" id="JBJKBG010000005">
    <property type="protein sequence ID" value="KAL3740064.1"/>
    <property type="molecule type" value="Genomic_DNA"/>
</dbReference>
<feature type="domain" description="C3H1-type" evidence="6">
    <location>
        <begin position="132"/>
        <end position="159"/>
    </location>
</feature>
<dbReference type="Pfam" id="PF00642">
    <property type="entry name" value="zf-CCCH"/>
    <property type="match status" value="1"/>
</dbReference>
<keyword evidence="8" id="KW-1185">Reference proteome</keyword>
<evidence type="ECO:0000256" key="1">
    <source>
        <dbReference type="ARBA" id="ARBA00022723"/>
    </source>
</evidence>
<feature type="region of interest" description="Disordered" evidence="5">
    <location>
        <begin position="507"/>
        <end position="543"/>
    </location>
</feature>
<feature type="region of interest" description="Disordered" evidence="5">
    <location>
        <begin position="558"/>
        <end position="609"/>
    </location>
</feature>
<feature type="compositionally biased region" description="Basic and acidic residues" evidence="5">
    <location>
        <begin position="512"/>
        <end position="525"/>
    </location>
</feature>
<feature type="compositionally biased region" description="Acidic residues" evidence="5">
    <location>
        <begin position="15"/>
        <end position="35"/>
    </location>
</feature>
<evidence type="ECO:0000256" key="2">
    <source>
        <dbReference type="ARBA" id="ARBA00022771"/>
    </source>
</evidence>
<evidence type="ECO:0000256" key="5">
    <source>
        <dbReference type="SAM" id="MobiDB-lite"/>
    </source>
</evidence>
<feature type="compositionally biased region" description="Acidic residues" evidence="5">
    <location>
        <begin position="46"/>
        <end position="66"/>
    </location>
</feature>
<evidence type="ECO:0000256" key="3">
    <source>
        <dbReference type="ARBA" id="ARBA00022833"/>
    </source>
</evidence>
<sequence>MPPPPQPQYPPAAAADDDSDDDEWEDVSEEEEEEGGYAGRDREMIADEEAEMIEEEEEDEEEEEEGGGGGGAEEARGGGGGGWEGGSAGRTEKDKQADLLPGDGMPLSSRLTTSGARLRSLSPGLELPERNKRAAIICSFFAKGWCIKGSSCRFLHIKDKVNSTPELVCRHGTGSSCIEEAVHDEGRKDDFEKSKSPGLPKQLASSVANNSALCYGSSLEQIQSQVARENESMHQINPIAISRPLGVEDLLFSAPTDSHQLPPCKHHDGHMSADVDNGRDFQERSWSADDYRMHASKLSSGGSGSMRGYWIPPSSGSIRSFNLGQNKQPTSHASITEDQVTNQGKFFGNSSPITSPALNSSVKYPSITAILPSQHSSWLSGSSRILSSFSEFSNPLPAQSILDVDYAGLRSSSLLGSSSDLAGSYSGNLSRANISADSRPRFGNRRTFSSYDWEPSEPFRPSFLITPTSISSPGSKCDPFHDRIEQHKTRDESFRLFSSQGASVLNTAEQQVHSDSKRNLVEERGNNSYSVSSDHRFNEHGLGKGSYLHGKDVNGSAVETAENSVVDSQTENEMSKENDQLSDHAKDSSHISGSSMDLGSALGSDVAGHKDKVRQDIEMDVTQKKAADVNQESKALRHFRVALIDYVKELLKPAWQGGRLSKDAHNLIVKKAVDKVLTTLQPQQIPPNPESIKHFLSFSQFKLTRLVEAYVTKHGKD</sequence>
<gene>
    <name evidence="7" type="ORF">ACJRO7_021355</name>
</gene>
<evidence type="ECO:0000313" key="7">
    <source>
        <dbReference type="EMBL" id="KAL3740064.1"/>
    </source>
</evidence>
<evidence type="ECO:0000256" key="4">
    <source>
        <dbReference type="PROSITE-ProRule" id="PRU00723"/>
    </source>
</evidence>
<comment type="caution">
    <text evidence="7">The sequence shown here is derived from an EMBL/GenBank/DDBJ whole genome shotgun (WGS) entry which is preliminary data.</text>
</comment>
<evidence type="ECO:0000259" key="6">
    <source>
        <dbReference type="PROSITE" id="PS50103"/>
    </source>
</evidence>
<keyword evidence="1 4" id="KW-0479">Metal-binding</keyword>
<dbReference type="Proteomes" id="UP001634007">
    <property type="component" value="Unassembled WGS sequence"/>
</dbReference>
<keyword evidence="2 4" id="KW-0863">Zinc-finger</keyword>
<accession>A0ABD3KM48</accession>
<feature type="region of interest" description="Disordered" evidence="5">
    <location>
        <begin position="1"/>
        <end position="115"/>
    </location>
</feature>
<dbReference type="InterPro" id="IPR000571">
    <property type="entry name" value="Znf_CCCH"/>
</dbReference>
<dbReference type="InterPro" id="IPR036855">
    <property type="entry name" value="Znf_CCCH_sf"/>
</dbReference>
<feature type="compositionally biased region" description="Gly residues" evidence="5">
    <location>
        <begin position="67"/>
        <end position="88"/>
    </location>
</feature>
<dbReference type="EMBL" id="JBJKBG010000005">
    <property type="protein sequence ID" value="KAL3740063.1"/>
    <property type="molecule type" value="Genomic_DNA"/>
</dbReference>
<feature type="compositionally biased region" description="Pro residues" evidence="5">
    <location>
        <begin position="1"/>
        <end position="10"/>
    </location>
</feature>
<organism evidence="7 8">
    <name type="scientific">Eucalyptus globulus</name>
    <name type="common">Tasmanian blue gum</name>
    <dbReference type="NCBI Taxonomy" id="34317"/>
    <lineage>
        <taxon>Eukaryota</taxon>
        <taxon>Viridiplantae</taxon>
        <taxon>Streptophyta</taxon>
        <taxon>Embryophyta</taxon>
        <taxon>Tracheophyta</taxon>
        <taxon>Spermatophyta</taxon>
        <taxon>Magnoliopsida</taxon>
        <taxon>eudicotyledons</taxon>
        <taxon>Gunneridae</taxon>
        <taxon>Pentapetalae</taxon>
        <taxon>rosids</taxon>
        <taxon>malvids</taxon>
        <taxon>Myrtales</taxon>
        <taxon>Myrtaceae</taxon>
        <taxon>Myrtoideae</taxon>
        <taxon>Eucalypteae</taxon>
        <taxon>Eucalyptus</taxon>
    </lineage>
</organism>
<dbReference type="AlphaFoldDB" id="A0ABD3KM48"/>